<reference evidence="2 3" key="1">
    <citation type="journal article" date="2007" name="PLoS Biol.">
        <title>Evolution of symbiotic bacteria in the distal human intestine.</title>
        <authorList>
            <person name="Xu J."/>
            <person name="Mahowald M.A."/>
            <person name="Ley R.E."/>
            <person name="Lozupone C.A."/>
            <person name="Hamady M."/>
            <person name="Martens E.C."/>
            <person name="Henrissat B."/>
            <person name="Coutinho P.M."/>
            <person name="Minx P."/>
            <person name="Latreille P."/>
            <person name="Cordum H."/>
            <person name="Van Brunt A."/>
            <person name="Kim K."/>
            <person name="Fulton R.S."/>
            <person name="Fulton L.A."/>
            <person name="Clifton S.W."/>
            <person name="Wilson R.K."/>
            <person name="Knight R.D."/>
            <person name="Gordon J.I."/>
        </authorList>
    </citation>
    <scope>NUCLEOTIDE SEQUENCE [LARGE SCALE GENOMIC DNA]</scope>
    <source>
        <strain evidence="3">ATCC 8482 / DSM 1447 / JCM 5826 / CCUG 4940 / NBRC 14291 / NCTC 11154</strain>
    </source>
</reference>
<protein>
    <submittedName>
        <fullName evidence="2">ADP-ribosylglycohydrolase</fullName>
    </submittedName>
</protein>
<dbReference type="eggNOG" id="COG1397">
    <property type="taxonomic scope" value="Bacteria"/>
</dbReference>
<dbReference type="STRING" id="435590.BVU_3362"/>
<comment type="cofactor">
    <cofactor evidence="1">
        <name>Mg(2+)</name>
        <dbReference type="ChEBI" id="CHEBI:18420"/>
    </cofactor>
    <text evidence="1">Binds 2 magnesium ions per subunit.</text>
</comment>
<dbReference type="EMBL" id="CP000139">
    <property type="protein sequence ID" value="ABR40988.1"/>
    <property type="molecule type" value="Genomic_DNA"/>
</dbReference>
<sequence length="286" mass="31390">MIGSIIGDIVGSIYEFSNIRTKDFEFFGRYVEYTDDSILTLATADAILAGRLAQVADYYVRYAEAYPTPMGGYGNSFQNWVIQKTRTGYAPAYNSCGNGSAMRVGPVGWAFDTKNDIMNAAKVSAEGTHNHPEGIKGAQATAICIFLARKGASTDEIQLCMEQDFGYRFPLTIAELQKRYSWNGVDGEGNGGICQDSVPQAIQCALQATDFEDAIRNAISIGGDSDTIGCITGSIAEALYGVPEEMYEKAMTYLPENFRKLVTEFEAKYGSGLRKTEWNCLNLETW</sequence>
<evidence type="ECO:0000313" key="3">
    <source>
        <dbReference type="Proteomes" id="UP000002861"/>
    </source>
</evidence>
<dbReference type="Pfam" id="PF03747">
    <property type="entry name" value="ADP_ribosyl_GH"/>
    <property type="match status" value="1"/>
</dbReference>
<dbReference type="InterPro" id="IPR005502">
    <property type="entry name" value="Ribosyl_crysJ1"/>
</dbReference>
<dbReference type="KEGG" id="bvu:BVU_3362"/>
<dbReference type="InterPro" id="IPR036705">
    <property type="entry name" value="Ribosyl_crysJ1_sf"/>
</dbReference>
<dbReference type="RefSeq" id="WP_012055643.1">
    <property type="nucleotide sequence ID" value="NC_009614.1"/>
</dbReference>
<dbReference type="Proteomes" id="UP000002861">
    <property type="component" value="Chromosome"/>
</dbReference>
<dbReference type="PATRIC" id="fig|435590.9.peg.3457"/>
<dbReference type="HOGENOM" id="CLU_024566_1_0_10"/>
<organism evidence="2 3">
    <name type="scientific">Phocaeicola vulgatus (strain ATCC 8482 / DSM 1447 / JCM 5826 / CCUG 4940 / NBRC 14291 / NCTC 11154)</name>
    <name type="common">Bacteroides vulgatus</name>
    <dbReference type="NCBI Taxonomy" id="435590"/>
    <lineage>
        <taxon>Bacteria</taxon>
        <taxon>Pseudomonadati</taxon>
        <taxon>Bacteroidota</taxon>
        <taxon>Bacteroidia</taxon>
        <taxon>Bacteroidales</taxon>
        <taxon>Bacteroidaceae</taxon>
        <taxon>Phocaeicola</taxon>
    </lineage>
</organism>
<keyword evidence="1" id="KW-0479">Metal-binding</keyword>
<feature type="binding site" evidence="1">
    <location>
        <position position="226"/>
    </location>
    <ligand>
        <name>Mg(2+)</name>
        <dbReference type="ChEBI" id="CHEBI:18420"/>
        <label>1</label>
    </ligand>
</feature>
<feature type="binding site" evidence="1">
    <location>
        <position position="36"/>
    </location>
    <ligand>
        <name>Mg(2+)</name>
        <dbReference type="ChEBI" id="CHEBI:18420"/>
        <label>1</label>
    </ligand>
</feature>
<dbReference type="InterPro" id="IPR050792">
    <property type="entry name" value="ADP-ribosylglycohydrolase"/>
</dbReference>
<name>A6L5M4_PHOV8</name>
<dbReference type="BioCyc" id="BVUL435590:G1G59-3485-MONOMER"/>
<dbReference type="GO" id="GO:0046872">
    <property type="term" value="F:metal ion binding"/>
    <property type="evidence" value="ECO:0007669"/>
    <property type="project" value="UniProtKB-KW"/>
</dbReference>
<keyword evidence="2" id="KW-0378">Hydrolase</keyword>
<dbReference type="PANTHER" id="PTHR16222">
    <property type="entry name" value="ADP-RIBOSYLGLYCOHYDROLASE"/>
    <property type="match status" value="1"/>
</dbReference>
<dbReference type="AlphaFoldDB" id="A6L5M4"/>
<evidence type="ECO:0000256" key="1">
    <source>
        <dbReference type="PIRSR" id="PIRSR605502-1"/>
    </source>
</evidence>
<dbReference type="PaxDb" id="435590-BVU_3362"/>
<feature type="binding site" evidence="1">
    <location>
        <position position="224"/>
    </location>
    <ligand>
        <name>Mg(2+)</name>
        <dbReference type="ChEBI" id="CHEBI:18420"/>
        <label>1</label>
    </ligand>
</feature>
<feature type="binding site" evidence="1">
    <location>
        <position position="35"/>
    </location>
    <ligand>
        <name>Mg(2+)</name>
        <dbReference type="ChEBI" id="CHEBI:18420"/>
        <label>1</label>
    </ligand>
</feature>
<gene>
    <name evidence="2" type="ordered locus">BVU_3362</name>
</gene>
<feature type="binding site" evidence="1">
    <location>
        <position position="34"/>
    </location>
    <ligand>
        <name>Mg(2+)</name>
        <dbReference type="ChEBI" id="CHEBI:18420"/>
        <label>1</label>
    </ligand>
</feature>
<dbReference type="GO" id="GO:0016787">
    <property type="term" value="F:hydrolase activity"/>
    <property type="evidence" value="ECO:0007669"/>
    <property type="project" value="UniProtKB-KW"/>
</dbReference>
<proteinExistence type="predicted"/>
<evidence type="ECO:0000313" key="2">
    <source>
        <dbReference type="EMBL" id="ABR40988.1"/>
    </source>
</evidence>
<dbReference type="SUPFAM" id="SSF101478">
    <property type="entry name" value="ADP-ribosylglycohydrolase"/>
    <property type="match status" value="1"/>
</dbReference>
<dbReference type="GeneID" id="5304323"/>
<accession>A6L5M4</accession>
<keyword evidence="1" id="KW-0460">Magnesium</keyword>
<dbReference type="PANTHER" id="PTHR16222:SF12">
    <property type="entry name" value="ADP-RIBOSYLGLYCOHYDROLASE-RELATED"/>
    <property type="match status" value="1"/>
</dbReference>
<dbReference type="Gene3D" id="1.10.4080.10">
    <property type="entry name" value="ADP-ribosylation/Crystallin J1"/>
    <property type="match status" value="1"/>
</dbReference>
<feature type="binding site" evidence="1">
    <location>
        <position position="227"/>
    </location>
    <ligand>
        <name>Mg(2+)</name>
        <dbReference type="ChEBI" id="CHEBI:18420"/>
        <label>1</label>
    </ligand>
</feature>